<keyword evidence="3" id="KW-0732">Signal</keyword>
<dbReference type="GO" id="GO:0005509">
    <property type="term" value="F:calcium ion binding"/>
    <property type="evidence" value="ECO:0007669"/>
    <property type="project" value="InterPro"/>
</dbReference>
<dbReference type="Pfam" id="PF18884">
    <property type="entry name" value="TSP3_bac"/>
    <property type="match status" value="2"/>
</dbReference>
<dbReference type="Proteomes" id="UP000033870">
    <property type="component" value="Unassembled WGS sequence"/>
</dbReference>
<protein>
    <submittedName>
        <fullName evidence="6">S-layer domain protein</fullName>
    </submittedName>
</protein>
<feature type="non-terminal residue" evidence="6">
    <location>
        <position position="1"/>
    </location>
</feature>
<dbReference type="InterPro" id="IPR028974">
    <property type="entry name" value="TSP_type-3_rpt"/>
</dbReference>
<comment type="subcellular location">
    <subcellularLocation>
        <location evidence="1">Secreted</location>
    </subcellularLocation>
</comment>
<dbReference type="EMBL" id="LCRX01000013">
    <property type="protein sequence ID" value="KKW41802.1"/>
    <property type="molecule type" value="Genomic_DNA"/>
</dbReference>
<keyword evidence="2" id="KW-0964">Secreted</keyword>
<evidence type="ECO:0000313" key="6">
    <source>
        <dbReference type="EMBL" id="KKW41802.1"/>
    </source>
</evidence>
<organism evidence="6 7">
    <name type="scientific">Candidatus Magasanikbacteria bacterium GW2011_GWA2_56_11</name>
    <dbReference type="NCBI Taxonomy" id="1619044"/>
    <lineage>
        <taxon>Bacteria</taxon>
        <taxon>Candidatus Magasanikiibacteriota</taxon>
    </lineage>
</organism>
<dbReference type="AlphaFoldDB" id="A0A0G2AKM6"/>
<evidence type="ECO:0000313" key="7">
    <source>
        <dbReference type="Proteomes" id="UP000033870"/>
    </source>
</evidence>
<dbReference type="SUPFAM" id="SSF103647">
    <property type="entry name" value="TSP type-3 repeat"/>
    <property type="match status" value="1"/>
</dbReference>
<dbReference type="PANTHER" id="PTHR37467">
    <property type="entry name" value="EXPORTED CALCIUM-BINDING GLYCOPROTEIN-RELATED"/>
    <property type="match status" value="1"/>
</dbReference>
<reference evidence="6 7" key="1">
    <citation type="journal article" date="2015" name="Nature">
        <title>rRNA introns, odd ribosomes, and small enigmatic genomes across a large radiation of phyla.</title>
        <authorList>
            <person name="Brown C.T."/>
            <person name="Hug L.A."/>
            <person name="Thomas B.C."/>
            <person name="Sharon I."/>
            <person name="Castelle C.J."/>
            <person name="Singh A."/>
            <person name="Wilkins M.J."/>
            <person name="Williams K.H."/>
            <person name="Banfield J.F."/>
        </authorList>
    </citation>
    <scope>NUCLEOTIDE SEQUENCE [LARGE SCALE GENOMIC DNA]</scope>
</reference>
<name>A0A0G2AKM6_9BACT</name>
<comment type="caution">
    <text evidence="6">The sequence shown here is derived from an EMBL/GenBank/DDBJ whole genome shotgun (WGS) entry which is preliminary data.</text>
</comment>
<gene>
    <name evidence="6" type="ORF">UY92_C0013G0001</name>
</gene>
<evidence type="ECO:0000256" key="2">
    <source>
        <dbReference type="ARBA" id="ARBA00022525"/>
    </source>
</evidence>
<proteinExistence type="predicted"/>
<feature type="compositionally biased region" description="Basic and acidic residues" evidence="5">
    <location>
        <begin position="89"/>
        <end position="103"/>
    </location>
</feature>
<evidence type="ECO:0000256" key="4">
    <source>
        <dbReference type="ARBA" id="ARBA00022837"/>
    </source>
</evidence>
<evidence type="ECO:0000256" key="1">
    <source>
        <dbReference type="ARBA" id="ARBA00004613"/>
    </source>
</evidence>
<dbReference type="InterPro" id="IPR053180">
    <property type="entry name" value="Ca-binding_acidic-repeat"/>
</dbReference>
<evidence type="ECO:0000256" key="3">
    <source>
        <dbReference type="ARBA" id="ARBA00022729"/>
    </source>
</evidence>
<keyword evidence="4" id="KW-0106">Calcium</keyword>
<dbReference type="PANTHER" id="PTHR37467:SF1">
    <property type="entry name" value="EXPORTED CALCIUM-BINDING GLYCOPROTEIN"/>
    <property type="match status" value="1"/>
</dbReference>
<dbReference type="InterPro" id="IPR059100">
    <property type="entry name" value="TSP3_bac"/>
</dbReference>
<evidence type="ECO:0000256" key="5">
    <source>
        <dbReference type="SAM" id="MobiDB-lite"/>
    </source>
</evidence>
<feature type="compositionally biased region" description="Basic and acidic residues" evidence="5">
    <location>
        <begin position="118"/>
        <end position="128"/>
    </location>
</feature>
<feature type="region of interest" description="Disordered" evidence="5">
    <location>
        <begin position="89"/>
        <end position="161"/>
    </location>
</feature>
<accession>A0A0G2AKM6</accession>
<sequence length="161" mass="17228">RADRLIQDVTAAKDKITKETPEKIAQLRGLVEDHLGKRQSASSGEGVPPAPGELLEALGDLVGMEKVEVPAVIAPVKLLPEQIIQLLRADQDRDGIPNDDEKQLGTSNVDFDTDGDGIGDKTEIETYKTDPGNPDTDGDGFWDGLELLKGYDPKGPGKLSG</sequence>
<dbReference type="STRING" id="1619044.UY92_C0013G0001"/>